<proteinExistence type="predicted"/>
<accession>A0A816P375</accession>
<dbReference type="Proteomes" id="UP000663887">
    <property type="component" value="Unassembled WGS sequence"/>
</dbReference>
<dbReference type="EMBL" id="CAJNRG010002111">
    <property type="protein sequence ID" value="CAF2043505.1"/>
    <property type="molecule type" value="Genomic_DNA"/>
</dbReference>
<dbReference type="Proteomes" id="UP000663842">
    <property type="component" value="Unassembled WGS sequence"/>
</dbReference>
<comment type="caution">
    <text evidence="1">The sequence shown here is derived from an EMBL/GenBank/DDBJ whole genome shotgun (WGS) entry which is preliminary data.</text>
</comment>
<name>A0A816P375_9BILA</name>
<evidence type="ECO:0000313" key="1">
    <source>
        <dbReference type="EMBL" id="CAF2043505.1"/>
    </source>
</evidence>
<sequence>MRLQDISSVEYLLDVGDIFALLNLDSNELIQIKKKAGIFLNNRSYILKIGILYKVQTFINILNGVSRKHVNYSDRQSSNESCNLTVPEGLIEKLPFIRTLITYSSLVVNSKADFTLLNTLFSNMFRNLGIADKCFHYEPILRQFATALYVLGGRRAHEFLRLNIPSLLPSVQILQAAISAAENNVTEGKFNYESACNYFNSIHVTLGFITEDATAVIPKITYDTTSDTFIGFVAQSQKYLLAIQSVRLAYIDKNTDIIERIYYACVSVFIFRSWLVWIDSKDKKDLDLIISQLFDLDLNDIKKKYQVKRQYFITYQSYFCIEINAHSLIYLATLVCEGKLSFEALNISLQNSQTCEGVFRSARAISSITSAGVNFTILQFLKRANKLAALQNIKNSSHENHLRFPQHHKLAKTNQVTSTRQDKNALSKKSIENAVLKAYKYVSNLFSQMNLKTLLRKGHFISIDEMSNIVLSSLDDFWSSDLGTINGETRSNEIGSENEINNEDQSNMVYDSDEEFELNDHLNVSDDINVSSYQGMRLFDNVKQELAHSYFKVSVNNENKYLHKQAACWILEKDKTSLSSNRLSRVQGR</sequence>
<protein>
    <submittedName>
        <fullName evidence="1">Uncharacterized protein</fullName>
    </submittedName>
</protein>
<reference evidence="1" key="1">
    <citation type="submission" date="2021-02" db="EMBL/GenBank/DDBJ databases">
        <authorList>
            <person name="Nowell W R."/>
        </authorList>
    </citation>
    <scope>NUCLEOTIDE SEQUENCE</scope>
</reference>
<evidence type="ECO:0000313" key="3">
    <source>
        <dbReference type="Proteomes" id="UP000663887"/>
    </source>
</evidence>
<organism evidence="1 3">
    <name type="scientific">Rotaria magnacalcarata</name>
    <dbReference type="NCBI Taxonomy" id="392030"/>
    <lineage>
        <taxon>Eukaryota</taxon>
        <taxon>Metazoa</taxon>
        <taxon>Spiralia</taxon>
        <taxon>Gnathifera</taxon>
        <taxon>Rotifera</taxon>
        <taxon>Eurotatoria</taxon>
        <taxon>Bdelloidea</taxon>
        <taxon>Philodinida</taxon>
        <taxon>Philodinidae</taxon>
        <taxon>Rotaria</taxon>
    </lineage>
</organism>
<gene>
    <name evidence="2" type="ORF">UXM345_LOCUS6068</name>
    <name evidence="1" type="ORF">XDN619_LOCUS7163</name>
</gene>
<dbReference type="EMBL" id="CAJOBF010000467">
    <property type="protein sequence ID" value="CAF3822258.1"/>
    <property type="molecule type" value="Genomic_DNA"/>
</dbReference>
<evidence type="ECO:0000313" key="2">
    <source>
        <dbReference type="EMBL" id="CAF3822258.1"/>
    </source>
</evidence>
<dbReference type="AlphaFoldDB" id="A0A816P375"/>